<feature type="domain" description="Ig-like" evidence="2">
    <location>
        <begin position="106"/>
        <end position="205"/>
    </location>
</feature>
<dbReference type="SUPFAM" id="SSF48726">
    <property type="entry name" value="Immunoglobulin"/>
    <property type="match status" value="2"/>
</dbReference>
<dbReference type="Proteomes" id="UP000752171">
    <property type="component" value="Unassembled WGS sequence"/>
</dbReference>
<dbReference type="PROSITE" id="PS50835">
    <property type="entry name" value="IG_LIKE"/>
    <property type="match status" value="1"/>
</dbReference>
<dbReference type="InterPro" id="IPR036179">
    <property type="entry name" value="Ig-like_dom_sf"/>
</dbReference>
<protein>
    <recommendedName>
        <fullName evidence="2">Ig-like domain-containing protein</fullName>
    </recommendedName>
</protein>
<gene>
    <name evidence="3" type="ORF">AMEX_G8090</name>
</gene>
<organism evidence="3 4">
    <name type="scientific">Astyanax mexicanus</name>
    <name type="common">Blind cave fish</name>
    <name type="synonym">Astyanax fasciatus mexicanus</name>
    <dbReference type="NCBI Taxonomy" id="7994"/>
    <lineage>
        <taxon>Eukaryota</taxon>
        <taxon>Metazoa</taxon>
        <taxon>Chordata</taxon>
        <taxon>Craniata</taxon>
        <taxon>Vertebrata</taxon>
        <taxon>Euteleostomi</taxon>
        <taxon>Actinopterygii</taxon>
        <taxon>Neopterygii</taxon>
        <taxon>Teleostei</taxon>
        <taxon>Ostariophysi</taxon>
        <taxon>Characiformes</taxon>
        <taxon>Characoidei</taxon>
        <taxon>Acestrorhamphidae</taxon>
        <taxon>Acestrorhamphinae</taxon>
        <taxon>Astyanax</taxon>
    </lineage>
</organism>
<accession>A0A8T2LY47</accession>
<dbReference type="AlphaFoldDB" id="A0A8T2LY47"/>
<keyword evidence="1" id="KW-1133">Transmembrane helix</keyword>
<proteinExistence type="predicted"/>
<comment type="caution">
    <text evidence="3">The sequence shown here is derived from an EMBL/GenBank/DDBJ whole genome shotgun (WGS) entry which is preliminary data.</text>
</comment>
<name>A0A8T2LY47_ASTMX</name>
<evidence type="ECO:0000313" key="3">
    <source>
        <dbReference type="EMBL" id="KAG9275854.1"/>
    </source>
</evidence>
<evidence type="ECO:0000313" key="4">
    <source>
        <dbReference type="Proteomes" id="UP000752171"/>
    </source>
</evidence>
<dbReference type="Gene3D" id="2.60.40.10">
    <property type="entry name" value="Immunoglobulins"/>
    <property type="match status" value="1"/>
</dbReference>
<dbReference type="InterPro" id="IPR013783">
    <property type="entry name" value="Ig-like_fold"/>
</dbReference>
<dbReference type="EMBL" id="JAICCE010000006">
    <property type="protein sequence ID" value="KAG9275854.1"/>
    <property type="molecule type" value="Genomic_DNA"/>
</dbReference>
<evidence type="ECO:0000256" key="1">
    <source>
        <dbReference type="SAM" id="Phobius"/>
    </source>
</evidence>
<dbReference type="InterPro" id="IPR007110">
    <property type="entry name" value="Ig-like_dom"/>
</dbReference>
<reference evidence="3 4" key="1">
    <citation type="submission" date="2021-07" db="EMBL/GenBank/DDBJ databases">
        <authorList>
            <person name="Imarazene B."/>
            <person name="Zahm M."/>
            <person name="Klopp C."/>
            <person name="Cabau C."/>
            <person name="Beille S."/>
            <person name="Jouanno E."/>
            <person name="Castinel A."/>
            <person name="Lluch J."/>
            <person name="Gil L."/>
            <person name="Kuchtly C."/>
            <person name="Lopez Roques C."/>
            <person name="Donnadieu C."/>
            <person name="Parrinello H."/>
            <person name="Journot L."/>
            <person name="Du K."/>
            <person name="Schartl M."/>
            <person name="Retaux S."/>
            <person name="Guiguen Y."/>
        </authorList>
    </citation>
    <scope>NUCLEOTIDE SEQUENCE [LARGE SCALE GENOMIC DNA]</scope>
    <source>
        <strain evidence="3">Pach_M1</strain>
        <tissue evidence="3">Testis</tissue>
    </source>
</reference>
<keyword evidence="1" id="KW-0472">Membrane</keyword>
<feature type="transmembrane region" description="Helical" evidence="1">
    <location>
        <begin position="220"/>
        <end position="241"/>
    </location>
</feature>
<keyword evidence="1" id="KW-0812">Transmembrane</keyword>
<evidence type="ECO:0000259" key="2">
    <source>
        <dbReference type="PROSITE" id="PS50835"/>
    </source>
</evidence>
<sequence>MQFSCIIFDETGAHKDVFMYLCRNGVGVMMEPQGKNREYTFNMRRVSVEDSGNYSCVYSINLHNLEDVKSSGGRTIHVRITDFASAVNTPAPPTTSINSNADNSPPNFQPASIYGNTTGNTGDHMQFRCIIFDETGAHKDVFMYLCRNGVGVMMEPQGKNREYTFNMRRVSVEDSGNYSCVYSINLHNLEDVKSSGGRTIHVRITDSSHSPLSLKLIETLLFSLGVLLVAGMLFLGIYCTYTHNSKLDHPQLKLDCCILCFMFIKSNRKETFNDMYAYATISEVDGRFFIYNAGTAVYSLAEGPAIYSTAQKPEKKRGEQPAAATEAMYAKVQKQKQEKTYDQIFMYE</sequence>